<accession>A0AAN6N8D8</accession>
<dbReference type="InterPro" id="IPR050314">
    <property type="entry name" value="Glycosyl_Hydrlase_18"/>
</dbReference>
<dbReference type="GO" id="GO:0005576">
    <property type="term" value="C:extracellular region"/>
    <property type="evidence" value="ECO:0007669"/>
    <property type="project" value="UniProtKB-SubCell"/>
</dbReference>
<dbReference type="EC" id="3.2.1.14" evidence="3"/>
<dbReference type="AlphaFoldDB" id="A0AAN6N8D8"/>
<dbReference type="GO" id="GO:0000272">
    <property type="term" value="P:polysaccharide catabolic process"/>
    <property type="evidence" value="ECO:0007669"/>
    <property type="project" value="UniProtKB-KW"/>
</dbReference>
<evidence type="ECO:0000256" key="8">
    <source>
        <dbReference type="ARBA" id="ARBA00023295"/>
    </source>
</evidence>
<proteinExistence type="inferred from homology"/>
<comment type="catalytic activity">
    <reaction evidence="1">
        <text>Random endo-hydrolysis of N-acetyl-beta-D-glucosaminide (1-&gt;4)-beta-linkages in chitin and chitodextrins.</text>
        <dbReference type="EC" id="3.2.1.14"/>
    </reaction>
</comment>
<dbReference type="Pfam" id="PF00704">
    <property type="entry name" value="Glyco_hydro_18"/>
    <property type="match status" value="1"/>
</dbReference>
<evidence type="ECO:0000256" key="11">
    <source>
        <dbReference type="RuleBase" id="RU004453"/>
    </source>
</evidence>
<evidence type="ECO:0000256" key="9">
    <source>
        <dbReference type="ARBA" id="ARBA00023326"/>
    </source>
</evidence>
<comment type="subcellular location">
    <subcellularLocation>
        <location evidence="2">Secreted</location>
    </subcellularLocation>
</comment>
<keyword evidence="6" id="KW-0146">Chitin degradation</keyword>
<evidence type="ECO:0000256" key="2">
    <source>
        <dbReference type="ARBA" id="ARBA00004613"/>
    </source>
</evidence>
<name>A0AAN6N8D8_9PEZI</name>
<keyword evidence="5 10" id="KW-0378">Hydrolase</keyword>
<evidence type="ECO:0000256" key="3">
    <source>
        <dbReference type="ARBA" id="ARBA00012729"/>
    </source>
</evidence>
<keyword evidence="7" id="KW-0119">Carbohydrate metabolism</keyword>
<protein>
    <recommendedName>
        <fullName evidence="3">chitinase</fullName>
        <ecNumber evidence="3">3.2.1.14</ecNumber>
    </recommendedName>
</protein>
<evidence type="ECO:0000256" key="10">
    <source>
        <dbReference type="RuleBase" id="RU000489"/>
    </source>
</evidence>
<sequence>MSEVIPLSLSAELAKAVAKVQIGEDDFEKLKLESNMDLYRLKKGPLQRFEAIVQQIVDEIIRKPEINRRKGRRPSDEVKHIARVFDFRKAADRYSSDEYADIQQHYDGDSLNDVANNVYGAVKQLYLQKKKNRNLKVLLSIGGWTYSQNANFASAVDSNANRAKFAKTSVALMKDWGFDGIDVDWEYPKNDAEATNFVLLLKAIRSELDSYSNQYGNGYHFLLTIAVSLTRYKPHYRNVENKILKGDP</sequence>
<evidence type="ECO:0000259" key="12">
    <source>
        <dbReference type="PROSITE" id="PS51910"/>
    </source>
</evidence>
<dbReference type="PROSITE" id="PS51910">
    <property type="entry name" value="GH18_2"/>
    <property type="match status" value="1"/>
</dbReference>
<evidence type="ECO:0000256" key="4">
    <source>
        <dbReference type="ARBA" id="ARBA00022525"/>
    </source>
</evidence>
<evidence type="ECO:0000313" key="14">
    <source>
        <dbReference type="Proteomes" id="UP001303473"/>
    </source>
</evidence>
<dbReference type="SMART" id="SM00636">
    <property type="entry name" value="Glyco_18"/>
    <property type="match status" value="1"/>
</dbReference>
<feature type="domain" description="GH18" evidence="12">
    <location>
        <begin position="51"/>
        <end position="248"/>
    </location>
</feature>
<evidence type="ECO:0000256" key="7">
    <source>
        <dbReference type="ARBA" id="ARBA00023277"/>
    </source>
</evidence>
<gene>
    <name evidence="13" type="ORF">QBC46DRAFT_450227</name>
</gene>
<reference evidence="14" key="1">
    <citation type="journal article" date="2023" name="Mol. Phylogenet. Evol.">
        <title>Genome-scale phylogeny and comparative genomics of the fungal order Sordariales.</title>
        <authorList>
            <person name="Hensen N."/>
            <person name="Bonometti L."/>
            <person name="Westerberg I."/>
            <person name="Brannstrom I.O."/>
            <person name="Guillou S."/>
            <person name="Cros-Aarteil S."/>
            <person name="Calhoun S."/>
            <person name="Haridas S."/>
            <person name="Kuo A."/>
            <person name="Mondo S."/>
            <person name="Pangilinan J."/>
            <person name="Riley R."/>
            <person name="LaButti K."/>
            <person name="Andreopoulos B."/>
            <person name="Lipzen A."/>
            <person name="Chen C."/>
            <person name="Yan M."/>
            <person name="Daum C."/>
            <person name="Ng V."/>
            <person name="Clum A."/>
            <person name="Steindorff A."/>
            <person name="Ohm R.A."/>
            <person name="Martin F."/>
            <person name="Silar P."/>
            <person name="Natvig D.O."/>
            <person name="Lalanne C."/>
            <person name="Gautier V."/>
            <person name="Ament-Velasquez S.L."/>
            <person name="Kruys A."/>
            <person name="Hutchinson M.I."/>
            <person name="Powell A.J."/>
            <person name="Barry K."/>
            <person name="Miller A.N."/>
            <person name="Grigoriev I.V."/>
            <person name="Debuchy R."/>
            <person name="Gladieux P."/>
            <person name="Hiltunen Thoren M."/>
            <person name="Johannesson H."/>
        </authorList>
    </citation>
    <scope>NUCLEOTIDE SEQUENCE [LARGE SCALE GENOMIC DNA]</scope>
    <source>
        <strain evidence="14">CBS 340.73</strain>
    </source>
</reference>
<dbReference type="SUPFAM" id="SSF51445">
    <property type="entry name" value="(Trans)glycosidases"/>
    <property type="match status" value="1"/>
</dbReference>
<dbReference type="PROSITE" id="PS01095">
    <property type="entry name" value="GH18_1"/>
    <property type="match status" value="1"/>
</dbReference>
<keyword evidence="9" id="KW-0624">Polysaccharide degradation</keyword>
<dbReference type="PANTHER" id="PTHR11177:SF317">
    <property type="entry name" value="CHITINASE 12-RELATED"/>
    <property type="match status" value="1"/>
</dbReference>
<dbReference type="GO" id="GO:0008061">
    <property type="term" value="F:chitin binding"/>
    <property type="evidence" value="ECO:0007669"/>
    <property type="project" value="InterPro"/>
</dbReference>
<keyword evidence="8 10" id="KW-0326">Glycosidase</keyword>
<evidence type="ECO:0000313" key="13">
    <source>
        <dbReference type="EMBL" id="KAK3939623.1"/>
    </source>
</evidence>
<keyword evidence="4" id="KW-0964">Secreted</keyword>
<evidence type="ECO:0000256" key="1">
    <source>
        <dbReference type="ARBA" id="ARBA00000822"/>
    </source>
</evidence>
<dbReference type="InterPro" id="IPR017853">
    <property type="entry name" value="GH"/>
</dbReference>
<comment type="similarity">
    <text evidence="11">Belongs to the glycosyl hydrolase 18 family.</text>
</comment>
<evidence type="ECO:0000256" key="6">
    <source>
        <dbReference type="ARBA" id="ARBA00023024"/>
    </source>
</evidence>
<keyword evidence="14" id="KW-1185">Reference proteome</keyword>
<dbReference type="InterPro" id="IPR011583">
    <property type="entry name" value="Chitinase_II/V-like_cat"/>
</dbReference>
<dbReference type="InterPro" id="IPR001223">
    <property type="entry name" value="Glyco_hydro18_cat"/>
</dbReference>
<evidence type="ECO:0000256" key="5">
    <source>
        <dbReference type="ARBA" id="ARBA00022801"/>
    </source>
</evidence>
<dbReference type="GO" id="GO:0006032">
    <property type="term" value="P:chitin catabolic process"/>
    <property type="evidence" value="ECO:0007669"/>
    <property type="project" value="UniProtKB-KW"/>
</dbReference>
<organism evidence="13 14">
    <name type="scientific">Diplogelasinospora grovesii</name>
    <dbReference type="NCBI Taxonomy" id="303347"/>
    <lineage>
        <taxon>Eukaryota</taxon>
        <taxon>Fungi</taxon>
        <taxon>Dikarya</taxon>
        <taxon>Ascomycota</taxon>
        <taxon>Pezizomycotina</taxon>
        <taxon>Sordariomycetes</taxon>
        <taxon>Sordariomycetidae</taxon>
        <taxon>Sordariales</taxon>
        <taxon>Diplogelasinosporaceae</taxon>
        <taxon>Diplogelasinospora</taxon>
    </lineage>
</organism>
<dbReference type="PANTHER" id="PTHR11177">
    <property type="entry name" value="CHITINASE"/>
    <property type="match status" value="1"/>
</dbReference>
<dbReference type="EMBL" id="MU853808">
    <property type="protein sequence ID" value="KAK3939623.1"/>
    <property type="molecule type" value="Genomic_DNA"/>
</dbReference>
<dbReference type="Proteomes" id="UP001303473">
    <property type="component" value="Unassembled WGS sequence"/>
</dbReference>
<dbReference type="InterPro" id="IPR001579">
    <property type="entry name" value="Glyco_hydro_18_chit_AS"/>
</dbReference>
<dbReference type="Gene3D" id="3.20.20.80">
    <property type="entry name" value="Glycosidases"/>
    <property type="match status" value="1"/>
</dbReference>
<dbReference type="GO" id="GO:0008843">
    <property type="term" value="F:endochitinase activity"/>
    <property type="evidence" value="ECO:0007669"/>
    <property type="project" value="UniProtKB-EC"/>
</dbReference>
<comment type="caution">
    <text evidence="13">The sequence shown here is derived from an EMBL/GenBank/DDBJ whole genome shotgun (WGS) entry which is preliminary data.</text>
</comment>